<evidence type="ECO:0000313" key="1">
    <source>
        <dbReference type="EMBL" id="SOB89200.1"/>
    </source>
</evidence>
<accession>A0A285R523</accession>
<dbReference type="STRING" id="538381.GCA_001696535_01190"/>
<dbReference type="RefSeq" id="WP_097173568.1">
    <property type="nucleotide sequence ID" value="NZ_OBML01000001.1"/>
</dbReference>
<sequence>MSTVTHEPFRDTAAIDISLGDDVAAANDVRGDVREDVRLDDYFGRRIEEDRTWTIYHVYTGVPAFSDGMGMTGLSRTDATRGMRLLNSRHAEHRAHREKQQATQHNRLSAFLRAAWRRTAGLPRH</sequence>
<proteinExistence type="predicted"/>
<organism evidence="1 2">
    <name type="scientific">Stappia indica</name>
    <dbReference type="NCBI Taxonomy" id="538381"/>
    <lineage>
        <taxon>Bacteria</taxon>
        <taxon>Pseudomonadati</taxon>
        <taxon>Pseudomonadota</taxon>
        <taxon>Alphaproteobacteria</taxon>
        <taxon>Hyphomicrobiales</taxon>
        <taxon>Stappiaceae</taxon>
        <taxon>Stappia</taxon>
    </lineage>
</organism>
<dbReference type="OrthoDB" id="8096922at2"/>
<dbReference type="AlphaFoldDB" id="A0A285R523"/>
<protein>
    <submittedName>
        <fullName evidence="1">Uncharacterized protein</fullName>
    </submittedName>
</protein>
<keyword evidence="2" id="KW-1185">Reference proteome</keyword>
<evidence type="ECO:0000313" key="2">
    <source>
        <dbReference type="Proteomes" id="UP000219331"/>
    </source>
</evidence>
<dbReference type="EMBL" id="OBML01000001">
    <property type="protein sequence ID" value="SOB89200.1"/>
    <property type="molecule type" value="Genomic_DNA"/>
</dbReference>
<name>A0A285R523_9HYPH</name>
<dbReference type="Proteomes" id="UP000219331">
    <property type="component" value="Unassembled WGS sequence"/>
</dbReference>
<reference evidence="1 2" key="1">
    <citation type="submission" date="2017-08" db="EMBL/GenBank/DDBJ databases">
        <authorList>
            <person name="de Groot N.N."/>
        </authorList>
    </citation>
    <scope>NUCLEOTIDE SEQUENCE [LARGE SCALE GENOMIC DNA]</scope>
    <source>
        <strain evidence="1 2">USBA 352</strain>
    </source>
</reference>
<gene>
    <name evidence="1" type="ORF">SAMN05421512_101108</name>
</gene>